<evidence type="ECO:0008006" key="8">
    <source>
        <dbReference type="Google" id="ProtNLM"/>
    </source>
</evidence>
<name>A0ABP0U757_9BRYO</name>
<organism evidence="6 7">
    <name type="scientific">Sphagnum troendelagicum</name>
    <dbReference type="NCBI Taxonomy" id="128251"/>
    <lineage>
        <taxon>Eukaryota</taxon>
        <taxon>Viridiplantae</taxon>
        <taxon>Streptophyta</taxon>
        <taxon>Embryophyta</taxon>
        <taxon>Bryophyta</taxon>
        <taxon>Sphagnophytina</taxon>
        <taxon>Sphagnopsida</taxon>
        <taxon>Sphagnales</taxon>
        <taxon>Sphagnaceae</taxon>
        <taxon>Sphagnum</taxon>
    </lineage>
</organism>
<evidence type="ECO:0000313" key="6">
    <source>
        <dbReference type="EMBL" id="CAK9214533.1"/>
    </source>
</evidence>
<proteinExistence type="inferred from homology"/>
<dbReference type="PANTHER" id="PTHR12768:SF4">
    <property type="entry name" value="BECLIN-1"/>
    <property type="match status" value="1"/>
</dbReference>
<dbReference type="InterPro" id="IPR041691">
    <property type="entry name" value="Atg6/beclin_CC"/>
</dbReference>
<accession>A0ABP0U757</accession>
<dbReference type="InterPro" id="IPR038274">
    <property type="entry name" value="Atg6/Beclin_C_sf"/>
</dbReference>
<keyword evidence="7" id="KW-1185">Reference proteome</keyword>
<sequence>MREEGGGKSGRVAAGGDPALPRWVCQMCRHPLSVVGAESFAERIMTEPSRSGVQASSVHGSGSVYAGSRMDNSYVVLPNHRVQSSGFPPPRPRTGGIHYPTPGATTSSGVGAGQHNLHQPIIPGMSGESHGGRAMDESFVVLPSAASMYRFEVSGEGAGGGGVGRHGGGSSGGVVTSGQHTNNASFNATVNVLTRVFEIASAQTQVDQPLCLECMYSLSEELDKQEEDVNNDIKAYQACLDRLNKDSQEALSEEDFAREKLKVEEEERKLEMAIKEVEQQKKEVNAQLQELQLKFKDFQDLEEKFWHDCNDFKLQLTVHQDERDGVLAKIEVAQAQLEMLKRTNVLNDAFHIWHDGDFGTINNFRLGRLPNVPVEWDEINAAWGQACLLLYTMAQYCRLNFSYRILPMGSYPRIADNKNTYELFGPVNLFWSTRYDKAMTFFLACLKEFAEFANAKDRAANVPLDKCFQLPYKIENDKVEGFTITQSFNRQEKWTKALKYTLCNLKWALYWLIGNTAFQPASPASSSMAIGTSSSHGSSTSFHAVALQPESRIGASSTSSLHSHPTI</sequence>
<reference evidence="6" key="1">
    <citation type="submission" date="2024-02" db="EMBL/GenBank/DDBJ databases">
        <authorList>
            <consortium name="ELIXIR-Norway"/>
            <consortium name="Elixir Norway"/>
        </authorList>
    </citation>
    <scope>NUCLEOTIDE SEQUENCE</scope>
</reference>
<evidence type="ECO:0000256" key="3">
    <source>
        <dbReference type="SAM" id="MobiDB-lite"/>
    </source>
</evidence>
<dbReference type="InterPro" id="IPR007243">
    <property type="entry name" value="Atg6/Beclin"/>
</dbReference>
<gene>
    <name evidence="6" type="ORF">CSSPTR1EN2_LOCUS12279</name>
</gene>
<feature type="domain" description="Atg6/beclin coiled-coil" evidence="5">
    <location>
        <begin position="209"/>
        <end position="337"/>
    </location>
</feature>
<dbReference type="PANTHER" id="PTHR12768">
    <property type="entry name" value="BECLIN 1"/>
    <property type="match status" value="1"/>
</dbReference>
<dbReference type="InterPro" id="IPR040455">
    <property type="entry name" value="Atg6_BARA"/>
</dbReference>
<dbReference type="Proteomes" id="UP001497512">
    <property type="component" value="Chromosome 2"/>
</dbReference>
<protein>
    <recommendedName>
        <fullName evidence="8">Beclin-1-like protein</fullName>
    </recommendedName>
</protein>
<evidence type="ECO:0000259" key="4">
    <source>
        <dbReference type="Pfam" id="PF04111"/>
    </source>
</evidence>
<feature type="domain" description="Atg6 BARA" evidence="4">
    <location>
        <begin position="340"/>
        <end position="512"/>
    </location>
</feature>
<dbReference type="Pfam" id="PF17675">
    <property type="entry name" value="APG6_N"/>
    <property type="match status" value="1"/>
</dbReference>
<evidence type="ECO:0000256" key="2">
    <source>
        <dbReference type="SAM" id="Coils"/>
    </source>
</evidence>
<evidence type="ECO:0000259" key="5">
    <source>
        <dbReference type="Pfam" id="PF17675"/>
    </source>
</evidence>
<keyword evidence="2" id="KW-0175">Coiled coil</keyword>
<evidence type="ECO:0000256" key="1">
    <source>
        <dbReference type="ARBA" id="ARBA00005965"/>
    </source>
</evidence>
<dbReference type="Gene3D" id="1.10.418.40">
    <property type="entry name" value="Autophagy protein 6/Beclin 1"/>
    <property type="match status" value="1"/>
</dbReference>
<dbReference type="EMBL" id="OZ019894">
    <property type="protein sequence ID" value="CAK9214533.1"/>
    <property type="molecule type" value="Genomic_DNA"/>
</dbReference>
<evidence type="ECO:0000313" key="7">
    <source>
        <dbReference type="Proteomes" id="UP001497512"/>
    </source>
</evidence>
<comment type="similarity">
    <text evidence="1">Belongs to the beclin family.</text>
</comment>
<dbReference type="Pfam" id="PF04111">
    <property type="entry name" value="APG6"/>
    <property type="match status" value="1"/>
</dbReference>
<feature type="coiled-coil region" evidence="2">
    <location>
        <begin position="226"/>
        <end position="343"/>
    </location>
</feature>
<feature type="region of interest" description="Disordered" evidence="3">
    <location>
        <begin position="80"/>
        <end position="109"/>
    </location>
</feature>